<name>A0A1D6LP64_MAIZE</name>
<feature type="region of interest" description="Disordered" evidence="1">
    <location>
        <begin position="23"/>
        <end position="103"/>
    </location>
</feature>
<evidence type="ECO:0000256" key="1">
    <source>
        <dbReference type="SAM" id="MobiDB-lite"/>
    </source>
</evidence>
<accession>A0A1D6LP64</accession>
<dbReference type="ExpressionAtlas" id="A0A1D6LP64">
    <property type="expression patterns" value="baseline and differential"/>
</dbReference>
<feature type="compositionally biased region" description="Polar residues" evidence="1">
    <location>
        <begin position="36"/>
        <end position="59"/>
    </location>
</feature>
<dbReference type="EMBL" id="CM000782">
    <property type="protein sequence ID" value="AQK81255.1"/>
    <property type="molecule type" value="Genomic_DNA"/>
</dbReference>
<sequence>MFCILFSYKLDLASIMLFSFGTESLSDSSSPLGSPVGTQGLRSATRTSTAALPISSTASGARRCPGDRPSRKSNVQKRKVSRLFQSTSMHPKPVPQKVRELCS</sequence>
<organism evidence="2">
    <name type="scientific">Zea mays</name>
    <name type="common">Maize</name>
    <dbReference type="NCBI Taxonomy" id="4577"/>
    <lineage>
        <taxon>Eukaryota</taxon>
        <taxon>Viridiplantae</taxon>
        <taxon>Streptophyta</taxon>
        <taxon>Embryophyta</taxon>
        <taxon>Tracheophyta</taxon>
        <taxon>Spermatophyta</taxon>
        <taxon>Magnoliopsida</taxon>
        <taxon>Liliopsida</taxon>
        <taxon>Poales</taxon>
        <taxon>Poaceae</taxon>
        <taxon>PACMAD clade</taxon>
        <taxon>Panicoideae</taxon>
        <taxon>Andropogonodae</taxon>
        <taxon>Andropogoneae</taxon>
        <taxon>Tripsacinae</taxon>
        <taxon>Zea</taxon>
    </lineage>
</organism>
<gene>
    <name evidence="2" type="ORF">ZEAMMB73_Zm00001d036530</name>
</gene>
<proteinExistence type="predicted"/>
<reference evidence="2" key="1">
    <citation type="submission" date="2015-12" db="EMBL/GenBank/DDBJ databases">
        <title>Update maize B73 reference genome by single molecule sequencing technologies.</title>
        <authorList>
            <consortium name="Maize Genome Sequencing Project"/>
            <person name="Ware D."/>
        </authorList>
    </citation>
    <scope>NUCLEOTIDE SEQUENCE</scope>
    <source>
        <tissue evidence="2">Seedling</tissue>
    </source>
</reference>
<dbReference type="AlphaFoldDB" id="A0A1D6LP64"/>
<protein>
    <submittedName>
        <fullName evidence="2">Uncharacterized protein</fullName>
    </submittedName>
</protein>
<feature type="compositionally biased region" description="Low complexity" evidence="1">
    <location>
        <begin position="24"/>
        <end position="35"/>
    </location>
</feature>
<evidence type="ECO:0000313" key="2">
    <source>
        <dbReference type="EMBL" id="AQK81255.1"/>
    </source>
</evidence>